<gene>
    <name evidence="2" type="ORF">PG991_001876</name>
</gene>
<proteinExistence type="predicted"/>
<name>A0ABR1SN89_9PEZI</name>
<feature type="compositionally biased region" description="Basic and acidic residues" evidence="1">
    <location>
        <begin position="22"/>
        <end position="34"/>
    </location>
</feature>
<feature type="compositionally biased region" description="Acidic residues" evidence="1">
    <location>
        <begin position="64"/>
        <end position="80"/>
    </location>
</feature>
<feature type="region of interest" description="Disordered" evidence="1">
    <location>
        <begin position="1"/>
        <end position="34"/>
    </location>
</feature>
<protein>
    <submittedName>
        <fullName evidence="2">Uncharacterized protein</fullName>
    </submittedName>
</protein>
<accession>A0ABR1SN89</accession>
<keyword evidence="3" id="KW-1185">Reference proteome</keyword>
<reference evidence="2 3" key="1">
    <citation type="submission" date="2023-01" db="EMBL/GenBank/DDBJ databases">
        <title>Analysis of 21 Apiospora genomes using comparative genomics revels a genus with tremendous synthesis potential of carbohydrate active enzymes and secondary metabolites.</title>
        <authorList>
            <person name="Sorensen T."/>
        </authorList>
    </citation>
    <scope>NUCLEOTIDE SEQUENCE [LARGE SCALE GENOMIC DNA]</scope>
    <source>
        <strain evidence="2 3">CBS 20057</strain>
    </source>
</reference>
<comment type="caution">
    <text evidence="2">The sequence shown here is derived from an EMBL/GenBank/DDBJ whole genome shotgun (WGS) entry which is preliminary data.</text>
</comment>
<evidence type="ECO:0000256" key="1">
    <source>
        <dbReference type="SAM" id="MobiDB-lite"/>
    </source>
</evidence>
<evidence type="ECO:0000313" key="2">
    <source>
        <dbReference type="EMBL" id="KAK8035803.1"/>
    </source>
</evidence>
<organism evidence="2 3">
    <name type="scientific">Apiospora marii</name>
    <dbReference type="NCBI Taxonomy" id="335849"/>
    <lineage>
        <taxon>Eukaryota</taxon>
        <taxon>Fungi</taxon>
        <taxon>Dikarya</taxon>
        <taxon>Ascomycota</taxon>
        <taxon>Pezizomycotina</taxon>
        <taxon>Sordariomycetes</taxon>
        <taxon>Xylariomycetidae</taxon>
        <taxon>Amphisphaeriales</taxon>
        <taxon>Apiosporaceae</taxon>
        <taxon>Apiospora</taxon>
    </lineage>
</organism>
<evidence type="ECO:0000313" key="3">
    <source>
        <dbReference type="Proteomes" id="UP001396898"/>
    </source>
</evidence>
<dbReference type="EMBL" id="JAQQWI010000005">
    <property type="protein sequence ID" value="KAK8035803.1"/>
    <property type="molecule type" value="Genomic_DNA"/>
</dbReference>
<sequence length="372" mass="41725">MLAGELGSDKRQKTNGQEEGAETAHEGSGDHAHNKERDLFGWYCIARPRFDFENEVHNGGGADEGADDDEDADEDEDEDAKVERLYLAQRGKKLLGEPVAEHPEHRWFAFWQTWKLFVGWHEGAQWCDPDSFGMYVYNDFHGYGLQEVIERMLVAFNDQFKKKERDEATINHMWAVVAAAVHWLTTEELGPWMGIDDAERIGETIQGIGDMLLTMLNELDRAGELKADSRLKDLPLVMAWYLEWAKDLDGMGFDHGELDWRAQVVAYAKKGGIDLAASGLVGAGELVAALEAEEGEGDDGIPPLEGPAKADRWGWKKSFAAMKRKGEPVFGARNYDITQWTRAKRTKHAFDKKDPLAGILEKEIKAGNIGFA</sequence>
<dbReference type="Proteomes" id="UP001396898">
    <property type="component" value="Unassembled WGS sequence"/>
</dbReference>
<feature type="region of interest" description="Disordered" evidence="1">
    <location>
        <begin position="55"/>
        <end position="80"/>
    </location>
</feature>